<evidence type="ECO:0000313" key="3">
    <source>
        <dbReference type="EMBL" id="ACJ28497.1"/>
    </source>
</evidence>
<feature type="domain" description="VWFA" evidence="2">
    <location>
        <begin position="94"/>
        <end position="281"/>
    </location>
</feature>
<keyword evidence="1" id="KW-1133">Transmembrane helix</keyword>
<dbReference type="AlphaFoldDB" id="B8CMZ5"/>
<dbReference type="InterPro" id="IPR002035">
    <property type="entry name" value="VWF_A"/>
</dbReference>
<keyword evidence="1" id="KW-0472">Membrane</keyword>
<name>B8CMZ5_SHEPW</name>
<dbReference type="PANTHER" id="PTHR22550">
    <property type="entry name" value="SPORE GERMINATION PROTEIN"/>
    <property type="match status" value="1"/>
</dbReference>
<protein>
    <submittedName>
        <fullName evidence="3">von Willebrand factor type A domain protein</fullName>
    </submittedName>
</protein>
<evidence type="ECO:0000256" key="1">
    <source>
        <dbReference type="SAM" id="Phobius"/>
    </source>
</evidence>
<dbReference type="OrthoDB" id="6206554at2"/>
<keyword evidence="1" id="KW-0812">Transmembrane</keyword>
<feature type="transmembrane region" description="Helical" evidence="1">
    <location>
        <begin position="298"/>
        <end position="320"/>
    </location>
</feature>
<evidence type="ECO:0000313" key="4">
    <source>
        <dbReference type="Proteomes" id="UP000000753"/>
    </source>
</evidence>
<dbReference type="eggNOG" id="COG2304">
    <property type="taxonomic scope" value="Bacteria"/>
</dbReference>
<dbReference type="InterPro" id="IPR050768">
    <property type="entry name" value="UPF0353/GerABKA_families"/>
</dbReference>
<dbReference type="RefSeq" id="WP_020911875.1">
    <property type="nucleotide sequence ID" value="NC_011566.1"/>
</dbReference>
<organism evidence="3 4">
    <name type="scientific">Shewanella piezotolerans (strain WP3 / JCM 13877)</name>
    <dbReference type="NCBI Taxonomy" id="225849"/>
    <lineage>
        <taxon>Bacteria</taxon>
        <taxon>Pseudomonadati</taxon>
        <taxon>Pseudomonadota</taxon>
        <taxon>Gammaproteobacteria</taxon>
        <taxon>Alteromonadales</taxon>
        <taxon>Shewanellaceae</taxon>
        <taxon>Shewanella</taxon>
    </lineage>
</organism>
<dbReference type="SUPFAM" id="SSF53300">
    <property type="entry name" value="vWA-like"/>
    <property type="match status" value="1"/>
</dbReference>
<feature type="transmembrane region" description="Helical" evidence="1">
    <location>
        <begin position="64"/>
        <end position="81"/>
    </location>
</feature>
<dbReference type="KEGG" id="swp:swp_1726"/>
<proteinExistence type="predicted"/>
<dbReference type="PROSITE" id="PS50234">
    <property type="entry name" value="VWFA"/>
    <property type="match status" value="1"/>
</dbReference>
<gene>
    <name evidence="3" type="ordered locus">swp_1726</name>
</gene>
<dbReference type="Proteomes" id="UP000000753">
    <property type="component" value="Chromosome"/>
</dbReference>
<dbReference type="InterPro" id="IPR036465">
    <property type="entry name" value="vWFA_dom_sf"/>
</dbReference>
<sequence>MLTFSSPWLACLLLLPIVALLLPKHRTQLSAIRFSRFEQLASLSTHKPTQGAVVLRRLFWQRSLATLTYIALVIAAMRPIWLDEPFTRDKVGREMMVAVDLSGSMEARDFVDLKGDKTRRIDGVKSLLLDFLAQRASDRVGLIAFGDAAYLQAPFTEDKGALSLLLKEMDVRMAGAGTALGDAIGVAVNHFSHSDTDNKVLLLLTDGNDTSSEFPPLEAARYAAQQGIVIYPIAIGDPANVGEDSLDIEMLQQIADITYGQVFEAQDGEAFTQVYSIIETLEPQVFDSFTIRPEKQLYFWPLLIVLGLNLAALIMATWIAQRKRGKHE</sequence>
<dbReference type="EMBL" id="CP000472">
    <property type="protein sequence ID" value="ACJ28497.1"/>
    <property type="molecule type" value="Genomic_DNA"/>
</dbReference>
<keyword evidence="4" id="KW-1185">Reference proteome</keyword>
<accession>B8CMZ5</accession>
<dbReference type="HOGENOM" id="CLU_024570_0_1_6"/>
<dbReference type="Gene3D" id="3.40.50.410">
    <property type="entry name" value="von Willebrand factor, type A domain"/>
    <property type="match status" value="1"/>
</dbReference>
<feature type="transmembrane region" description="Helical" evidence="1">
    <location>
        <begin position="6"/>
        <end position="23"/>
    </location>
</feature>
<dbReference type="SMART" id="SM00327">
    <property type="entry name" value="VWA"/>
    <property type="match status" value="1"/>
</dbReference>
<dbReference type="STRING" id="225849.swp_1726"/>
<dbReference type="PANTHER" id="PTHR22550:SF18">
    <property type="entry name" value="VWFA DOMAIN-CONTAINING PROTEIN"/>
    <property type="match status" value="1"/>
</dbReference>
<evidence type="ECO:0000259" key="2">
    <source>
        <dbReference type="PROSITE" id="PS50234"/>
    </source>
</evidence>
<reference evidence="3 4" key="1">
    <citation type="journal article" date="2008" name="PLoS ONE">
        <title>Environmental adaptation: genomic analysis of the piezotolerant and psychrotolerant deep-sea iron reducing bacterium Shewanella piezotolerans WP3.</title>
        <authorList>
            <person name="Wang F."/>
            <person name="Wang J."/>
            <person name="Jian H."/>
            <person name="Zhang B."/>
            <person name="Li S."/>
            <person name="Wang F."/>
            <person name="Zeng X."/>
            <person name="Gao L."/>
            <person name="Bartlett D.H."/>
            <person name="Yu J."/>
            <person name="Hu S."/>
            <person name="Xiao X."/>
        </authorList>
    </citation>
    <scope>NUCLEOTIDE SEQUENCE [LARGE SCALE GENOMIC DNA]</scope>
    <source>
        <strain evidence="4">WP3 / JCM 13877</strain>
    </source>
</reference>
<dbReference type="Pfam" id="PF00092">
    <property type="entry name" value="VWA"/>
    <property type="match status" value="1"/>
</dbReference>